<feature type="compositionally biased region" description="Polar residues" evidence="1">
    <location>
        <begin position="1"/>
        <end position="13"/>
    </location>
</feature>
<evidence type="ECO:0000313" key="4">
    <source>
        <dbReference type="Proteomes" id="UP001184230"/>
    </source>
</evidence>
<keyword evidence="3" id="KW-0378">Hydrolase</keyword>
<dbReference type="SUPFAM" id="SSF51556">
    <property type="entry name" value="Metallo-dependent hydrolases"/>
    <property type="match status" value="1"/>
</dbReference>
<evidence type="ECO:0000313" key="3">
    <source>
        <dbReference type="EMBL" id="MDR6537109.1"/>
    </source>
</evidence>
<evidence type="ECO:0000259" key="2">
    <source>
        <dbReference type="Pfam" id="PF04909"/>
    </source>
</evidence>
<dbReference type="Pfam" id="PF04909">
    <property type="entry name" value="Amidohydro_2"/>
    <property type="match status" value="1"/>
</dbReference>
<feature type="region of interest" description="Disordered" evidence="1">
    <location>
        <begin position="1"/>
        <end position="22"/>
    </location>
</feature>
<dbReference type="InterPro" id="IPR032466">
    <property type="entry name" value="Metal_Hydrolase"/>
</dbReference>
<dbReference type="InterPro" id="IPR052358">
    <property type="entry name" value="Aro_Compnd_Degr_Hydrolases"/>
</dbReference>
<accession>A0ABU1NFA5</accession>
<comment type="caution">
    <text evidence="3">The sequence shown here is derived from an EMBL/GenBank/DDBJ whole genome shotgun (WGS) entry which is preliminary data.</text>
</comment>
<dbReference type="Proteomes" id="UP001184230">
    <property type="component" value="Unassembled WGS sequence"/>
</dbReference>
<gene>
    <name evidence="3" type="ORF">J2739_002882</name>
</gene>
<proteinExistence type="predicted"/>
<sequence>MMTSEACPNSSGTAPPRDPVPDDACDAHIHVFDARFAEAPGEKLTSTPAQATAADYRAIQRRLGTRRAVVVQPRAYGTDNSATLDAIAQLGAARTRGIAVLTPEAGGAELRRLDAGGIRGLRLTLHAAAGAPTRFDMLMPLAERIAPLGWHLQLHFQAAQIAAHAAVLRQVPCQLVFDHLARLPVGGAHADAAFALVRELLERERAWVKLSGAYLNTHSGPPAYADTVETARALVRIAPERLVWGSDWPHATEEGHKPDDARLLDLLSEWAPDTATRTAILVHNPARLYGFA</sequence>
<protein>
    <submittedName>
        <fullName evidence="3">TIM-barrel fold metal-dependent hydrolase</fullName>
    </submittedName>
</protein>
<dbReference type="InterPro" id="IPR006680">
    <property type="entry name" value="Amidohydro-rel"/>
</dbReference>
<evidence type="ECO:0000256" key="1">
    <source>
        <dbReference type="SAM" id="MobiDB-lite"/>
    </source>
</evidence>
<keyword evidence="4" id="KW-1185">Reference proteome</keyword>
<dbReference type="Gene3D" id="3.20.20.140">
    <property type="entry name" value="Metal-dependent hydrolases"/>
    <property type="match status" value="1"/>
</dbReference>
<reference evidence="3 4" key="1">
    <citation type="submission" date="2023-07" db="EMBL/GenBank/DDBJ databases">
        <title>Sorghum-associated microbial communities from plants grown in Nebraska, USA.</title>
        <authorList>
            <person name="Schachtman D."/>
        </authorList>
    </citation>
    <scope>NUCLEOTIDE SEQUENCE [LARGE SCALE GENOMIC DNA]</scope>
    <source>
        <strain evidence="3 4">DS1781</strain>
    </source>
</reference>
<dbReference type="RefSeq" id="WP_309902732.1">
    <property type="nucleotide sequence ID" value="NZ_JAVDRF010000005.1"/>
</dbReference>
<dbReference type="GO" id="GO:0016787">
    <property type="term" value="F:hydrolase activity"/>
    <property type="evidence" value="ECO:0007669"/>
    <property type="project" value="UniProtKB-KW"/>
</dbReference>
<name>A0ABU1NFA5_9BURK</name>
<dbReference type="EMBL" id="JAVDRF010000005">
    <property type="protein sequence ID" value="MDR6537109.1"/>
    <property type="molecule type" value="Genomic_DNA"/>
</dbReference>
<dbReference type="PANTHER" id="PTHR35563:SF2">
    <property type="entry name" value="BARREL METAL-DEPENDENT HYDROLASE, PUTATIVE (AFU_ORTHOLOGUE AFUA_1G16240)-RELATED"/>
    <property type="match status" value="1"/>
</dbReference>
<dbReference type="PANTHER" id="PTHR35563">
    <property type="entry name" value="BARREL METAL-DEPENDENT HYDROLASE, PUTATIVE (AFU_ORTHOLOGUE AFUA_1G16240)-RELATED"/>
    <property type="match status" value="1"/>
</dbReference>
<feature type="domain" description="Amidohydrolase-related" evidence="2">
    <location>
        <begin position="25"/>
        <end position="291"/>
    </location>
</feature>
<organism evidence="3 4">
    <name type="scientific">Variovorax soli</name>
    <dbReference type="NCBI Taxonomy" id="376815"/>
    <lineage>
        <taxon>Bacteria</taxon>
        <taxon>Pseudomonadati</taxon>
        <taxon>Pseudomonadota</taxon>
        <taxon>Betaproteobacteria</taxon>
        <taxon>Burkholderiales</taxon>
        <taxon>Comamonadaceae</taxon>
        <taxon>Variovorax</taxon>
    </lineage>
</organism>